<proteinExistence type="predicted"/>
<dbReference type="Proteomes" id="UP001165080">
    <property type="component" value="Unassembled WGS sequence"/>
</dbReference>
<reference evidence="2 3" key="1">
    <citation type="journal article" date="2023" name="Commun. Biol.">
        <title>Reorganization of the ancestral sex-determining regions during the evolution of trioecy in Pleodorina starrii.</title>
        <authorList>
            <person name="Takahashi K."/>
            <person name="Suzuki S."/>
            <person name="Kawai-Toyooka H."/>
            <person name="Yamamoto K."/>
            <person name="Hamaji T."/>
            <person name="Ootsuki R."/>
            <person name="Yamaguchi H."/>
            <person name="Kawachi M."/>
            <person name="Higashiyama T."/>
            <person name="Nozaki H."/>
        </authorList>
    </citation>
    <scope>NUCLEOTIDE SEQUENCE [LARGE SCALE GENOMIC DNA]</scope>
    <source>
        <strain evidence="2 3">NIES-4479</strain>
    </source>
</reference>
<protein>
    <submittedName>
        <fullName evidence="2">Uncharacterized protein</fullName>
    </submittedName>
</protein>
<keyword evidence="3" id="KW-1185">Reference proteome</keyword>
<accession>A0A9W6EY07</accession>
<feature type="region of interest" description="Disordered" evidence="1">
    <location>
        <begin position="1"/>
        <end position="20"/>
    </location>
</feature>
<organism evidence="2 3">
    <name type="scientific">Pleodorina starrii</name>
    <dbReference type="NCBI Taxonomy" id="330485"/>
    <lineage>
        <taxon>Eukaryota</taxon>
        <taxon>Viridiplantae</taxon>
        <taxon>Chlorophyta</taxon>
        <taxon>core chlorophytes</taxon>
        <taxon>Chlorophyceae</taxon>
        <taxon>CS clade</taxon>
        <taxon>Chlamydomonadales</taxon>
        <taxon>Volvocaceae</taxon>
        <taxon>Pleodorina</taxon>
    </lineage>
</organism>
<evidence type="ECO:0000313" key="3">
    <source>
        <dbReference type="Proteomes" id="UP001165080"/>
    </source>
</evidence>
<gene>
    <name evidence="2" type="primary">PLESTBF000118</name>
    <name evidence="2" type="ORF">PLESTB_000225600</name>
</gene>
<dbReference type="AlphaFoldDB" id="A0A9W6EY07"/>
<evidence type="ECO:0000256" key="1">
    <source>
        <dbReference type="SAM" id="MobiDB-lite"/>
    </source>
</evidence>
<name>A0A9W6EY07_9CHLO</name>
<sequence>MHCDDNSTLPATTRMPPPPPHSLRLSSCPFGCACVQPHRSPHRAAAAAVIREAAEKDAPVLYVSPRVSLVPFRGGSGGAVWPGLSFLPPGWVGRIRVSARPAGQMALLFCRAWGPL</sequence>
<comment type="caution">
    <text evidence="2">The sequence shown here is derived from an EMBL/GenBank/DDBJ whole genome shotgun (WGS) entry which is preliminary data.</text>
</comment>
<dbReference type="EMBL" id="BRXU01000002">
    <property type="protein sequence ID" value="GLC49498.1"/>
    <property type="molecule type" value="Genomic_DNA"/>
</dbReference>
<evidence type="ECO:0000313" key="2">
    <source>
        <dbReference type="EMBL" id="GLC49498.1"/>
    </source>
</evidence>